<comment type="subcellular location">
    <subcellularLocation>
        <location evidence="2">Secreted</location>
    </subcellularLocation>
</comment>
<dbReference type="AlphaFoldDB" id="A0A844YDU0"/>
<reference evidence="7 8" key="1">
    <citation type="submission" date="2019-12" db="EMBL/GenBank/DDBJ databases">
        <title>Genomic-based taxomic classification of the family Erythrobacteraceae.</title>
        <authorList>
            <person name="Xu L."/>
        </authorList>
    </citation>
    <scope>NUCLEOTIDE SEQUENCE [LARGE SCALE GENOMIC DNA]</scope>
    <source>
        <strain evidence="7 8">MCCC 1A09965</strain>
    </source>
</reference>
<dbReference type="Pfam" id="PF13091">
    <property type="entry name" value="PLDc_2"/>
    <property type="match status" value="2"/>
</dbReference>
<dbReference type="RefSeq" id="WP_160673161.1">
    <property type="nucleotide sequence ID" value="NZ_WTYN01000001.1"/>
</dbReference>
<dbReference type="OrthoDB" id="9814092at2"/>
<dbReference type="CDD" id="cd09159">
    <property type="entry name" value="PLDc_ybhO_like_2"/>
    <property type="match status" value="1"/>
</dbReference>
<dbReference type="SUPFAM" id="SSF56024">
    <property type="entry name" value="Phospholipase D/nuclease"/>
    <property type="match status" value="2"/>
</dbReference>
<dbReference type="GO" id="GO:0030572">
    <property type="term" value="F:phosphatidyltransferase activity"/>
    <property type="evidence" value="ECO:0007669"/>
    <property type="project" value="UniProtKB-ARBA"/>
</dbReference>
<dbReference type="Gene3D" id="3.30.870.10">
    <property type="entry name" value="Endonuclease Chain A"/>
    <property type="match status" value="2"/>
</dbReference>
<dbReference type="PANTHER" id="PTHR21248">
    <property type="entry name" value="CARDIOLIPIN SYNTHASE"/>
    <property type="match status" value="1"/>
</dbReference>
<evidence type="ECO:0000256" key="2">
    <source>
        <dbReference type="ARBA" id="ARBA00004613"/>
    </source>
</evidence>
<protein>
    <recommendedName>
        <fullName evidence="3">Phospholipase D</fullName>
    </recommendedName>
    <alternativeName>
        <fullName evidence="5">Choline phosphatase</fullName>
    </alternativeName>
</protein>
<dbReference type="InterPro" id="IPR025202">
    <property type="entry name" value="PLD-like_dom"/>
</dbReference>
<comment type="function">
    <text evidence="1">Could be a virulence factor.</text>
</comment>
<evidence type="ECO:0000259" key="6">
    <source>
        <dbReference type="PROSITE" id="PS50035"/>
    </source>
</evidence>
<keyword evidence="4" id="KW-0964">Secreted</keyword>
<accession>A0A844YDU0</accession>
<comment type="caution">
    <text evidence="7">The sequence shown here is derived from an EMBL/GenBank/DDBJ whole genome shotgun (WGS) entry which is preliminary data.</text>
</comment>
<evidence type="ECO:0000256" key="4">
    <source>
        <dbReference type="ARBA" id="ARBA00022525"/>
    </source>
</evidence>
<proteinExistence type="predicted"/>
<dbReference type="InterPro" id="IPR001736">
    <property type="entry name" value="PLipase_D/transphosphatidylase"/>
</dbReference>
<dbReference type="EMBL" id="WTYN01000001">
    <property type="protein sequence ID" value="MXO62690.1"/>
    <property type="molecule type" value="Genomic_DNA"/>
</dbReference>
<evidence type="ECO:0000256" key="5">
    <source>
        <dbReference type="ARBA" id="ARBA00029594"/>
    </source>
</evidence>
<dbReference type="CDD" id="cd09110">
    <property type="entry name" value="PLDc_CLS_1"/>
    <property type="match status" value="1"/>
</dbReference>
<gene>
    <name evidence="7" type="ORF">GRI48_06665</name>
</gene>
<dbReference type="SMART" id="SM00155">
    <property type="entry name" value="PLDc"/>
    <property type="match status" value="2"/>
</dbReference>
<sequence>MTNEPVAQSTSSEVAYHDPEPFEMTAQGLDLRFVPAGPDRLDTLVGLIDGANTRVRLCFYIFADDASGIRVRDALTRAAKRGVDVHLIIDGFGAEASKEFFRSLTDAGGSFHEFSAKWSRRYLIRNHQKIVLVDGKTAMIGGFNVQDAYFDTPDCNGWHDLGVVVRGEAVDMLAKWYDELNDWVCRPNAQFRAIRRKVREWNPGEGTVRLLIGGPTRGLSSWARCVGKDLAEGDRLDMVMAYFSPPKRLTRRIGRMASGDKARLVMAGKSDNAATIGATRSLYRYLLKRGADIHEFAPCKLHMKLIVIDDAVYIGSANFDMRSLYLNLELMLRIEDAALAARMREFIELHLPASKHVTVESHRAQNTLWNRIRWNLSWFLVSVVDYTVSRRLNLGL</sequence>
<feature type="domain" description="PLD phosphodiesterase" evidence="6">
    <location>
        <begin position="122"/>
        <end position="149"/>
    </location>
</feature>
<name>A0A844YDU0_9SPHN</name>
<dbReference type="GO" id="GO:0005576">
    <property type="term" value="C:extracellular region"/>
    <property type="evidence" value="ECO:0007669"/>
    <property type="project" value="UniProtKB-SubCell"/>
</dbReference>
<evidence type="ECO:0000313" key="7">
    <source>
        <dbReference type="EMBL" id="MXO62690.1"/>
    </source>
</evidence>
<organism evidence="7 8">
    <name type="scientific">Qipengyuania oceanensis</name>
    <dbReference type="NCBI Taxonomy" id="1463597"/>
    <lineage>
        <taxon>Bacteria</taxon>
        <taxon>Pseudomonadati</taxon>
        <taxon>Pseudomonadota</taxon>
        <taxon>Alphaproteobacteria</taxon>
        <taxon>Sphingomonadales</taxon>
        <taxon>Erythrobacteraceae</taxon>
        <taxon>Qipengyuania</taxon>
    </lineage>
</organism>
<dbReference type="PANTHER" id="PTHR21248:SF22">
    <property type="entry name" value="PHOSPHOLIPASE D"/>
    <property type="match status" value="1"/>
</dbReference>
<dbReference type="GO" id="GO:0032049">
    <property type="term" value="P:cardiolipin biosynthetic process"/>
    <property type="evidence" value="ECO:0007669"/>
    <property type="project" value="UniProtKB-ARBA"/>
</dbReference>
<evidence type="ECO:0000256" key="1">
    <source>
        <dbReference type="ARBA" id="ARBA00003145"/>
    </source>
</evidence>
<keyword evidence="8" id="KW-1185">Reference proteome</keyword>
<dbReference type="Proteomes" id="UP000445582">
    <property type="component" value="Unassembled WGS sequence"/>
</dbReference>
<dbReference type="PROSITE" id="PS50035">
    <property type="entry name" value="PLD"/>
    <property type="match status" value="2"/>
</dbReference>
<feature type="domain" description="PLD phosphodiesterase" evidence="6">
    <location>
        <begin position="301"/>
        <end position="323"/>
    </location>
</feature>
<evidence type="ECO:0000313" key="8">
    <source>
        <dbReference type="Proteomes" id="UP000445582"/>
    </source>
</evidence>
<evidence type="ECO:0000256" key="3">
    <source>
        <dbReference type="ARBA" id="ARBA00018392"/>
    </source>
</evidence>